<dbReference type="InterPro" id="IPR002347">
    <property type="entry name" value="SDR_fam"/>
</dbReference>
<organism evidence="1 2">
    <name type="scientific">Halovulum dunhuangense</name>
    <dbReference type="NCBI Taxonomy" id="1505036"/>
    <lineage>
        <taxon>Bacteria</taxon>
        <taxon>Pseudomonadati</taxon>
        <taxon>Pseudomonadota</taxon>
        <taxon>Alphaproteobacteria</taxon>
        <taxon>Rhodobacterales</taxon>
        <taxon>Paracoccaceae</taxon>
        <taxon>Halovulum</taxon>
    </lineage>
</organism>
<dbReference type="GO" id="GO:0005737">
    <property type="term" value="C:cytoplasm"/>
    <property type="evidence" value="ECO:0007669"/>
    <property type="project" value="TreeGrafter"/>
</dbReference>
<dbReference type="RefSeq" id="WP_171323260.1">
    <property type="nucleotide sequence ID" value="NZ_JABFBC010000001.1"/>
</dbReference>
<comment type="caution">
    <text evidence="1">The sequence shown here is derived from an EMBL/GenBank/DDBJ whole genome shotgun (WGS) entry which is preliminary data.</text>
</comment>
<dbReference type="CDD" id="cd05325">
    <property type="entry name" value="carb_red_sniffer_like_SDR_c"/>
    <property type="match status" value="1"/>
</dbReference>
<accession>A0A849L0W2</accession>
<evidence type="ECO:0000313" key="1">
    <source>
        <dbReference type="EMBL" id="NNU79907.1"/>
    </source>
</evidence>
<dbReference type="Pfam" id="PF13561">
    <property type="entry name" value="adh_short_C2"/>
    <property type="match status" value="1"/>
</dbReference>
<sequence length="226" mass="23685">MKITPDPNLRILLIGASGGIGAAMADALQGTRLATLSRSADGLDVTDEASVAAAAARLEGPFDLIFDATGALEIGGHGPEKALAQIDPQAMAAQFALNAIGPALLLKHFGPHLRREGRAVFATLSARVGSIGDNRLGGWISYRAAKAALNQIVRTAAIELARRNRETIVVALHPGTVQTDLTRKYLGRHPAVTPEEAAQNLLKVLAGLTPAQNGGFFDYAGKDIPW</sequence>
<protein>
    <submittedName>
        <fullName evidence="1">SDR family NAD(P)-dependent oxidoreductase</fullName>
    </submittedName>
</protein>
<keyword evidence="2" id="KW-1185">Reference proteome</keyword>
<dbReference type="InterPro" id="IPR036291">
    <property type="entry name" value="NAD(P)-bd_dom_sf"/>
</dbReference>
<dbReference type="GO" id="GO:0016491">
    <property type="term" value="F:oxidoreductase activity"/>
    <property type="evidence" value="ECO:0007669"/>
    <property type="project" value="TreeGrafter"/>
</dbReference>
<dbReference type="InterPro" id="IPR051468">
    <property type="entry name" value="Fungal_SecMetab_SDRs"/>
</dbReference>
<dbReference type="AlphaFoldDB" id="A0A849L0W2"/>
<dbReference type="Gene3D" id="3.40.50.720">
    <property type="entry name" value="NAD(P)-binding Rossmann-like Domain"/>
    <property type="match status" value="1"/>
</dbReference>
<name>A0A849L0W2_9RHOB</name>
<evidence type="ECO:0000313" key="2">
    <source>
        <dbReference type="Proteomes" id="UP000572377"/>
    </source>
</evidence>
<dbReference type="PANTHER" id="PTHR43544:SF12">
    <property type="entry name" value="NAD(P)-BINDING ROSSMANN-FOLD SUPERFAMILY PROTEIN"/>
    <property type="match status" value="1"/>
</dbReference>
<proteinExistence type="predicted"/>
<dbReference type="PANTHER" id="PTHR43544">
    <property type="entry name" value="SHORT-CHAIN DEHYDROGENASE/REDUCTASE"/>
    <property type="match status" value="1"/>
</dbReference>
<dbReference type="EMBL" id="JABFBC010000001">
    <property type="protein sequence ID" value="NNU79907.1"/>
    <property type="molecule type" value="Genomic_DNA"/>
</dbReference>
<reference evidence="1 2" key="1">
    <citation type="submission" date="2020-05" db="EMBL/GenBank/DDBJ databases">
        <title>Gimesia benthica sp. nov., a novel planctomycete isolated from a deep-sea water sample of the Northwest Indian Ocean.</title>
        <authorList>
            <person name="Wang J."/>
            <person name="Ruan C."/>
            <person name="Song L."/>
            <person name="Zhu Y."/>
            <person name="Li A."/>
            <person name="Zheng X."/>
            <person name="Wang L."/>
            <person name="Lu Z."/>
            <person name="Huang Y."/>
            <person name="Du W."/>
            <person name="Zhou Y."/>
            <person name="Huang L."/>
            <person name="Dai X."/>
        </authorList>
    </citation>
    <scope>NUCLEOTIDE SEQUENCE [LARGE SCALE GENOMIC DNA]</scope>
    <source>
        <strain evidence="1 2">YYQ-30</strain>
    </source>
</reference>
<gene>
    <name evidence="1" type="ORF">HMH01_05585</name>
</gene>
<dbReference type="PRINTS" id="PR00081">
    <property type="entry name" value="GDHRDH"/>
</dbReference>
<dbReference type="SUPFAM" id="SSF51735">
    <property type="entry name" value="NAD(P)-binding Rossmann-fold domains"/>
    <property type="match status" value="1"/>
</dbReference>
<dbReference type="Proteomes" id="UP000572377">
    <property type="component" value="Unassembled WGS sequence"/>
</dbReference>